<feature type="region of interest" description="Disordered" evidence="1">
    <location>
        <begin position="248"/>
        <end position="282"/>
    </location>
</feature>
<evidence type="ECO:0000313" key="3">
    <source>
        <dbReference type="EMBL" id="KAH8037860.1"/>
    </source>
</evidence>
<evidence type="ECO:0008006" key="5">
    <source>
        <dbReference type="Google" id="ProtNLM"/>
    </source>
</evidence>
<dbReference type="EMBL" id="JABSTU010000002">
    <property type="protein sequence ID" value="KAH8037860.1"/>
    <property type="molecule type" value="Genomic_DNA"/>
</dbReference>
<reference evidence="3" key="1">
    <citation type="journal article" date="2020" name="Cell">
        <title>Large-Scale Comparative Analyses of Tick Genomes Elucidate Their Genetic Diversity and Vector Capacities.</title>
        <authorList>
            <consortium name="Tick Genome and Microbiome Consortium (TIGMIC)"/>
            <person name="Jia N."/>
            <person name="Wang J."/>
            <person name="Shi W."/>
            <person name="Du L."/>
            <person name="Sun Y."/>
            <person name="Zhan W."/>
            <person name="Jiang J.F."/>
            <person name="Wang Q."/>
            <person name="Zhang B."/>
            <person name="Ji P."/>
            <person name="Bell-Sakyi L."/>
            <person name="Cui X.M."/>
            <person name="Yuan T.T."/>
            <person name="Jiang B.G."/>
            <person name="Yang W.F."/>
            <person name="Lam T.T."/>
            <person name="Chang Q.C."/>
            <person name="Ding S.J."/>
            <person name="Wang X.J."/>
            <person name="Zhu J.G."/>
            <person name="Ruan X.D."/>
            <person name="Zhao L."/>
            <person name="Wei J.T."/>
            <person name="Ye R.Z."/>
            <person name="Que T.C."/>
            <person name="Du C.H."/>
            <person name="Zhou Y.H."/>
            <person name="Cheng J.X."/>
            <person name="Dai P.F."/>
            <person name="Guo W.B."/>
            <person name="Han X.H."/>
            <person name="Huang E.J."/>
            <person name="Li L.F."/>
            <person name="Wei W."/>
            <person name="Gao Y.C."/>
            <person name="Liu J.Z."/>
            <person name="Shao H.Z."/>
            <person name="Wang X."/>
            <person name="Wang C.C."/>
            <person name="Yang T.C."/>
            <person name="Huo Q.B."/>
            <person name="Li W."/>
            <person name="Chen H.Y."/>
            <person name="Chen S.E."/>
            <person name="Zhou L.G."/>
            <person name="Ni X.B."/>
            <person name="Tian J.H."/>
            <person name="Sheng Y."/>
            <person name="Liu T."/>
            <person name="Pan Y.S."/>
            <person name="Xia L.Y."/>
            <person name="Li J."/>
            <person name="Zhao F."/>
            <person name="Cao W.C."/>
        </authorList>
    </citation>
    <scope>NUCLEOTIDE SEQUENCE</scope>
    <source>
        <strain evidence="3">Rmic-2018</strain>
    </source>
</reference>
<protein>
    <recommendedName>
        <fullName evidence="5">Rhipicephalus family xi</fullName>
    </recommendedName>
</protein>
<evidence type="ECO:0000256" key="2">
    <source>
        <dbReference type="SAM" id="SignalP"/>
    </source>
</evidence>
<dbReference type="Proteomes" id="UP000821866">
    <property type="component" value="Chromosome 10"/>
</dbReference>
<dbReference type="AlphaFoldDB" id="A0A9J6EUG8"/>
<evidence type="ECO:0000256" key="1">
    <source>
        <dbReference type="SAM" id="MobiDB-lite"/>
    </source>
</evidence>
<keyword evidence="2" id="KW-0732">Signal</keyword>
<accession>A0A9J6EUG8</accession>
<gene>
    <name evidence="3" type="ORF">HPB51_018348</name>
</gene>
<feature type="signal peptide" evidence="2">
    <location>
        <begin position="1"/>
        <end position="25"/>
    </location>
</feature>
<reference evidence="3" key="2">
    <citation type="submission" date="2021-09" db="EMBL/GenBank/DDBJ databases">
        <authorList>
            <person name="Jia N."/>
            <person name="Wang J."/>
            <person name="Shi W."/>
            <person name="Du L."/>
            <person name="Sun Y."/>
            <person name="Zhan W."/>
            <person name="Jiang J."/>
            <person name="Wang Q."/>
            <person name="Zhang B."/>
            <person name="Ji P."/>
            <person name="Sakyi L.B."/>
            <person name="Cui X."/>
            <person name="Yuan T."/>
            <person name="Jiang B."/>
            <person name="Yang W."/>
            <person name="Lam T.T.-Y."/>
            <person name="Chang Q."/>
            <person name="Ding S."/>
            <person name="Wang X."/>
            <person name="Zhu J."/>
            <person name="Ruan X."/>
            <person name="Zhao L."/>
            <person name="Wei J."/>
            <person name="Que T."/>
            <person name="Du C."/>
            <person name="Cheng J."/>
            <person name="Dai P."/>
            <person name="Han X."/>
            <person name="Huang E."/>
            <person name="Gao Y."/>
            <person name="Liu J."/>
            <person name="Shao H."/>
            <person name="Ye R."/>
            <person name="Li L."/>
            <person name="Wei W."/>
            <person name="Wang X."/>
            <person name="Wang C."/>
            <person name="Huo Q."/>
            <person name="Li W."/>
            <person name="Guo W."/>
            <person name="Chen H."/>
            <person name="Chen S."/>
            <person name="Zhou L."/>
            <person name="Zhou L."/>
            <person name="Ni X."/>
            <person name="Tian J."/>
            <person name="Zhou Y."/>
            <person name="Sheng Y."/>
            <person name="Liu T."/>
            <person name="Pan Y."/>
            <person name="Xia L."/>
            <person name="Li J."/>
            <person name="Zhao F."/>
            <person name="Cao W."/>
        </authorList>
    </citation>
    <scope>NUCLEOTIDE SEQUENCE</scope>
    <source>
        <strain evidence="3">Rmic-2018</strain>
        <tissue evidence="3">Larvae</tissue>
    </source>
</reference>
<name>A0A9J6EUG8_RHIMP</name>
<organism evidence="3 4">
    <name type="scientific">Rhipicephalus microplus</name>
    <name type="common">Cattle tick</name>
    <name type="synonym">Boophilus microplus</name>
    <dbReference type="NCBI Taxonomy" id="6941"/>
    <lineage>
        <taxon>Eukaryota</taxon>
        <taxon>Metazoa</taxon>
        <taxon>Ecdysozoa</taxon>
        <taxon>Arthropoda</taxon>
        <taxon>Chelicerata</taxon>
        <taxon>Arachnida</taxon>
        <taxon>Acari</taxon>
        <taxon>Parasitiformes</taxon>
        <taxon>Ixodida</taxon>
        <taxon>Ixodoidea</taxon>
        <taxon>Ixodidae</taxon>
        <taxon>Rhipicephalinae</taxon>
        <taxon>Rhipicephalus</taxon>
        <taxon>Boophilus</taxon>
    </lineage>
</organism>
<evidence type="ECO:0000313" key="4">
    <source>
        <dbReference type="Proteomes" id="UP000821866"/>
    </source>
</evidence>
<keyword evidence="4" id="KW-1185">Reference proteome</keyword>
<feature type="chain" id="PRO_5039907332" description="Rhipicephalus family xi" evidence="2">
    <location>
        <begin position="26"/>
        <end position="380"/>
    </location>
</feature>
<proteinExistence type="predicted"/>
<comment type="caution">
    <text evidence="3">The sequence shown here is derived from an EMBL/GenBank/DDBJ whole genome shotgun (WGS) entry which is preliminary data.</text>
</comment>
<sequence length="380" mass="40352">MKIAIALVASLVGVLIVPMANDSEAKVGLALAPFIWAGHMAKDATHTLVAYKLSLATKALAMITGNRSFRASIAYDSRLERYQDAPAEVVHNGIVWNHLKNMAAMTPAPIPVHVENKVKVEWLPGIKKPVIRLPTLPTMPKVVVPKFVMPEVSVPKVAVPQLPRIVVPKLLVPKVVMAEVAGSDILQAKADLLRSQVNGKLRHLGSKSAGLLGFGSNSAGHLTGPKYASGYIKGGFRVGHGSGPVADIQLGSDAEPATASPGDARSFDNTEHNATTNHSRPVRSVDDGVVGRYFRFIRANDEGSCVARMICTMAASPGDFGNYGRRVVDFFDAVKPGPFSPVAAYKEASVAGRSGDSCPSRYPGCRVNPKHLAQLGESSV</sequence>